<protein>
    <submittedName>
        <fullName evidence="1">(apollo) hypothetical protein</fullName>
    </submittedName>
</protein>
<gene>
    <name evidence="1" type="ORF">PAPOLLO_LOCUS10306</name>
</gene>
<name>A0A8S3WUU2_PARAO</name>
<dbReference type="OrthoDB" id="6867203at2759"/>
<proteinExistence type="predicted"/>
<sequence length="245" mass="27241">MHRFFVELEPSLSVTEQNLADRVRYILRSNIFGDAELERLRREAVPSSDGNATAGNAAPLIAQQTANVDAAVNIPFVVDSDDDGIVPHELEKMRSILEESMLETRSMPLENRPRLPRIPLSKRNRAVVRALNPMLVTYLEASRDLCETDSILFGAALAVCIIGVKLPMAGRPTQQGSAIPAWRKRIEDCIAKARAIIGRLTSFRSGNNRPRVVRTVRMAFAGTNISLSQPDITQKLTERIDDLKQ</sequence>
<keyword evidence="2" id="KW-1185">Reference proteome</keyword>
<comment type="caution">
    <text evidence="1">The sequence shown here is derived from an EMBL/GenBank/DDBJ whole genome shotgun (WGS) entry which is preliminary data.</text>
</comment>
<dbReference type="EMBL" id="CAJQZP010000738">
    <property type="protein sequence ID" value="CAG4981772.1"/>
    <property type="molecule type" value="Genomic_DNA"/>
</dbReference>
<organism evidence="1 2">
    <name type="scientific">Parnassius apollo</name>
    <name type="common">Apollo butterfly</name>
    <name type="synonym">Papilio apollo</name>
    <dbReference type="NCBI Taxonomy" id="110799"/>
    <lineage>
        <taxon>Eukaryota</taxon>
        <taxon>Metazoa</taxon>
        <taxon>Ecdysozoa</taxon>
        <taxon>Arthropoda</taxon>
        <taxon>Hexapoda</taxon>
        <taxon>Insecta</taxon>
        <taxon>Pterygota</taxon>
        <taxon>Neoptera</taxon>
        <taxon>Endopterygota</taxon>
        <taxon>Lepidoptera</taxon>
        <taxon>Glossata</taxon>
        <taxon>Ditrysia</taxon>
        <taxon>Papilionoidea</taxon>
        <taxon>Papilionidae</taxon>
        <taxon>Parnassiinae</taxon>
        <taxon>Parnassini</taxon>
        <taxon>Parnassius</taxon>
        <taxon>Parnassius</taxon>
    </lineage>
</organism>
<reference evidence="1" key="1">
    <citation type="submission" date="2021-04" db="EMBL/GenBank/DDBJ databases">
        <authorList>
            <person name="Tunstrom K."/>
        </authorList>
    </citation>
    <scope>NUCLEOTIDE SEQUENCE</scope>
</reference>
<dbReference type="Proteomes" id="UP000691718">
    <property type="component" value="Unassembled WGS sequence"/>
</dbReference>
<dbReference type="AlphaFoldDB" id="A0A8S3WUU2"/>
<evidence type="ECO:0000313" key="1">
    <source>
        <dbReference type="EMBL" id="CAG4981772.1"/>
    </source>
</evidence>
<accession>A0A8S3WUU2</accession>
<evidence type="ECO:0000313" key="2">
    <source>
        <dbReference type="Proteomes" id="UP000691718"/>
    </source>
</evidence>